<dbReference type="GO" id="GO:0006355">
    <property type="term" value="P:regulation of DNA-templated transcription"/>
    <property type="evidence" value="ECO:0007669"/>
    <property type="project" value="InterPro"/>
</dbReference>
<dbReference type="PROSITE" id="PS50043">
    <property type="entry name" value="HTH_LUXR_2"/>
    <property type="match status" value="1"/>
</dbReference>
<dbReference type="Proteomes" id="UP000256269">
    <property type="component" value="Unassembled WGS sequence"/>
</dbReference>
<dbReference type="SUPFAM" id="SSF46894">
    <property type="entry name" value="C-terminal effector domain of the bipartite response regulators"/>
    <property type="match status" value="1"/>
</dbReference>
<dbReference type="GO" id="GO:0004016">
    <property type="term" value="F:adenylate cyclase activity"/>
    <property type="evidence" value="ECO:0007669"/>
    <property type="project" value="TreeGrafter"/>
</dbReference>
<dbReference type="PROSITE" id="PS00622">
    <property type="entry name" value="HTH_LUXR_1"/>
    <property type="match status" value="1"/>
</dbReference>
<name>A0A3E0GYY6_9PSEU</name>
<dbReference type="OrthoDB" id="3656034at2"/>
<evidence type="ECO:0000256" key="2">
    <source>
        <dbReference type="ARBA" id="ARBA00022840"/>
    </source>
</evidence>
<dbReference type="Pfam" id="PF13191">
    <property type="entry name" value="AAA_16"/>
    <property type="match status" value="1"/>
</dbReference>
<sequence length="876" mass="93521">MALCERESERTRLAALVGGIRERGGALVVRGEAGIGKSALLAEIRATGLRVLTATGVAAEQHLTFAGLHQLLFPLRKSIDCLPAAQREALRAALGLTDGPRPEIYLVGMAALNLLAEAAAERPVLLVVDDAHWLDPTSQDVLTFVARRLESEPIVFVAAIRDGEASRLDAAGLPALNLASLSAEASFELLDEAAPELDSATKSRVVTAAAGNPLALRELSRGDITGMEQTFATRARALPATTQTFLLIAALNDSSAVSDALCAANADLVALTPAVEAGFIVVEQDTMTFRHPLMRSAVVKDASPSARQAAHKALAGAIDEPDRRAWHRAAAANGPDEAVAQELEDSAQRAERRGGVEAAVASFERSAQLSESAELRAVRLLKAAGLAVETGQRELVDRLLTDASRLELNANQQAVVRWLPTSFDDGLRDGLSGPGELADLAVSVLADGTLDLAMGILWGAAMRCFWVEPGPADRRRLTRAADRMPLDRHDPRLVAINAYVTPFERGESVLADLTVLAGQVRDPQVDRFLGSAAMQVGAFDLSARFSAAAQPGLRTQGRLAFLARAVGVQAWSCVRLGDLATALSAAEEGERLAVETAQPYIHGLSVAVQAEIAALRGDYARSEELCVAAERIGLAAGARPVLATVQLARGVAALGEGRHADAFANLMRLNDSADPAYQMALRCYVIAELTEAAVRCGQLGPLEELLREFEMYAAMTPSPALHIGLRHARAVLAPDDEAEKLFRAALDADPWPLERGRIQLAFGEWLRRQRRPSDSRPQLRAARETFEALGVTAWAERARNELRAAGEASPDQAADAVGELTPHELNIARLAASGLTNREIGQQLYLSHRTIGTHLHRIFPKLGISSRGELRDVLGG</sequence>
<dbReference type="GO" id="GO:0005524">
    <property type="term" value="F:ATP binding"/>
    <property type="evidence" value="ECO:0007669"/>
    <property type="project" value="UniProtKB-KW"/>
</dbReference>
<dbReference type="PRINTS" id="PR00038">
    <property type="entry name" value="HTHLUXR"/>
</dbReference>
<gene>
    <name evidence="4" type="ORF">BCF44_12088</name>
</gene>
<feature type="domain" description="HTH luxR-type" evidence="3">
    <location>
        <begin position="813"/>
        <end position="876"/>
    </location>
</feature>
<dbReference type="PANTHER" id="PTHR16305:SF35">
    <property type="entry name" value="TRANSCRIPTIONAL ACTIVATOR DOMAIN"/>
    <property type="match status" value="1"/>
</dbReference>
<dbReference type="CDD" id="cd06170">
    <property type="entry name" value="LuxR_C_like"/>
    <property type="match status" value="1"/>
</dbReference>
<comment type="caution">
    <text evidence="4">The sequence shown here is derived from an EMBL/GenBank/DDBJ whole genome shotgun (WGS) entry which is preliminary data.</text>
</comment>
<dbReference type="Pfam" id="PF00196">
    <property type="entry name" value="GerE"/>
    <property type="match status" value="1"/>
</dbReference>
<reference evidence="4 5" key="1">
    <citation type="submission" date="2018-08" db="EMBL/GenBank/DDBJ databases">
        <title>Genomic Encyclopedia of Archaeal and Bacterial Type Strains, Phase II (KMG-II): from individual species to whole genera.</title>
        <authorList>
            <person name="Goeker M."/>
        </authorList>
    </citation>
    <scope>NUCLEOTIDE SEQUENCE [LARGE SCALE GENOMIC DNA]</scope>
    <source>
        <strain evidence="4 5">DSM 45791</strain>
    </source>
</reference>
<dbReference type="RefSeq" id="WP_116180434.1">
    <property type="nucleotide sequence ID" value="NZ_CP144375.1"/>
</dbReference>
<dbReference type="PANTHER" id="PTHR16305">
    <property type="entry name" value="TESTICULAR SOLUBLE ADENYLYL CYCLASE"/>
    <property type="match status" value="1"/>
</dbReference>
<keyword evidence="2" id="KW-0067">ATP-binding</keyword>
<dbReference type="GO" id="GO:0005737">
    <property type="term" value="C:cytoplasm"/>
    <property type="evidence" value="ECO:0007669"/>
    <property type="project" value="TreeGrafter"/>
</dbReference>
<dbReference type="Gene3D" id="1.10.10.10">
    <property type="entry name" value="Winged helix-like DNA-binding domain superfamily/Winged helix DNA-binding domain"/>
    <property type="match status" value="1"/>
</dbReference>
<dbReference type="InterPro" id="IPR036388">
    <property type="entry name" value="WH-like_DNA-bd_sf"/>
</dbReference>
<dbReference type="GO" id="GO:0003677">
    <property type="term" value="F:DNA binding"/>
    <property type="evidence" value="ECO:0007669"/>
    <property type="project" value="InterPro"/>
</dbReference>
<dbReference type="SUPFAM" id="SSF52540">
    <property type="entry name" value="P-loop containing nucleoside triphosphate hydrolases"/>
    <property type="match status" value="1"/>
</dbReference>
<organism evidence="4 5">
    <name type="scientific">Kutzneria buriramensis</name>
    <dbReference type="NCBI Taxonomy" id="1045776"/>
    <lineage>
        <taxon>Bacteria</taxon>
        <taxon>Bacillati</taxon>
        <taxon>Actinomycetota</taxon>
        <taxon>Actinomycetes</taxon>
        <taxon>Pseudonocardiales</taxon>
        <taxon>Pseudonocardiaceae</taxon>
        <taxon>Kutzneria</taxon>
    </lineage>
</organism>
<accession>A0A3E0GYY6</accession>
<protein>
    <submittedName>
        <fullName evidence="4">Regulatory LuxR family protein</fullName>
    </submittedName>
</protein>
<keyword evidence="1" id="KW-0547">Nucleotide-binding</keyword>
<dbReference type="SMART" id="SM00421">
    <property type="entry name" value="HTH_LUXR"/>
    <property type="match status" value="1"/>
</dbReference>
<dbReference type="InterPro" id="IPR027417">
    <property type="entry name" value="P-loop_NTPase"/>
</dbReference>
<evidence type="ECO:0000313" key="5">
    <source>
        <dbReference type="Proteomes" id="UP000256269"/>
    </source>
</evidence>
<evidence type="ECO:0000313" key="4">
    <source>
        <dbReference type="EMBL" id="REH33016.1"/>
    </source>
</evidence>
<evidence type="ECO:0000259" key="3">
    <source>
        <dbReference type="PROSITE" id="PS50043"/>
    </source>
</evidence>
<dbReference type="EMBL" id="QUNO01000020">
    <property type="protein sequence ID" value="REH33016.1"/>
    <property type="molecule type" value="Genomic_DNA"/>
</dbReference>
<dbReference type="InterPro" id="IPR016032">
    <property type="entry name" value="Sig_transdc_resp-reg_C-effctor"/>
</dbReference>
<dbReference type="InterPro" id="IPR041664">
    <property type="entry name" value="AAA_16"/>
</dbReference>
<dbReference type="InterPro" id="IPR000792">
    <property type="entry name" value="Tscrpt_reg_LuxR_C"/>
</dbReference>
<proteinExistence type="predicted"/>
<keyword evidence="5" id="KW-1185">Reference proteome</keyword>
<evidence type="ECO:0000256" key="1">
    <source>
        <dbReference type="ARBA" id="ARBA00022741"/>
    </source>
</evidence>
<dbReference type="AlphaFoldDB" id="A0A3E0GYY6"/>